<dbReference type="AlphaFoldDB" id="A0ABC9B2L8"/>
<proteinExistence type="predicted"/>
<gene>
    <name evidence="1" type="ORF">URODEC1_LOCUS61337</name>
</gene>
<accession>A0ABC9B2L8</accession>
<reference evidence="1" key="1">
    <citation type="submission" date="2024-10" db="EMBL/GenBank/DDBJ databases">
        <authorList>
            <person name="Ryan C."/>
        </authorList>
    </citation>
    <scope>NUCLEOTIDE SEQUENCE [LARGE SCALE GENOMIC DNA]</scope>
</reference>
<evidence type="ECO:0000313" key="1">
    <source>
        <dbReference type="EMBL" id="CAL4992927.1"/>
    </source>
</evidence>
<dbReference type="EMBL" id="OZ075134">
    <property type="protein sequence ID" value="CAL4992927.1"/>
    <property type="molecule type" value="Genomic_DNA"/>
</dbReference>
<evidence type="ECO:0000313" key="2">
    <source>
        <dbReference type="Proteomes" id="UP001497457"/>
    </source>
</evidence>
<keyword evidence="2" id="KW-1185">Reference proteome</keyword>
<sequence length="329" mass="35882">MELFWWSSAGTPTTVGIGQDVARVSEPGSTTEYLRANGPDIVLTVEDVLNGKYGSSSSSSDSSNSEPEVQSLPCPTFQMVEKIAFDMLTLGSIHQPRMSPPVLDRVSVNRTCFTIDRRWLEPNEQGRDDSLAIIPYRPTLPAVLLKIWTDAQPMASQIPNSSNVWMVETNEAMATGTDGVQSEVQSVAASTVLEQQDEEIIAASSCLTNSVVSLPEDISATNSATPLDVFELRRSNRFGQNKDSVQLLELEDNSRKKRRVWRKVQQKKPVAVKAIENLPNATEVAVQVPIPATLLQEWGVACSVAPEELTEEAVGAEPTPMVPNEGTTN</sequence>
<dbReference type="Proteomes" id="UP001497457">
    <property type="component" value="Chromosome 24b"/>
</dbReference>
<protein>
    <submittedName>
        <fullName evidence="1">Uncharacterized protein</fullName>
    </submittedName>
</protein>
<name>A0ABC9B2L8_9POAL</name>
<organism evidence="1 2">
    <name type="scientific">Urochloa decumbens</name>
    <dbReference type="NCBI Taxonomy" id="240449"/>
    <lineage>
        <taxon>Eukaryota</taxon>
        <taxon>Viridiplantae</taxon>
        <taxon>Streptophyta</taxon>
        <taxon>Embryophyta</taxon>
        <taxon>Tracheophyta</taxon>
        <taxon>Spermatophyta</taxon>
        <taxon>Magnoliopsida</taxon>
        <taxon>Liliopsida</taxon>
        <taxon>Poales</taxon>
        <taxon>Poaceae</taxon>
        <taxon>PACMAD clade</taxon>
        <taxon>Panicoideae</taxon>
        <taxon>Panicodae</taxon>
        <taxon>Paniceae</taxon>
        <taxon>Melinidinae</taxon>
        <taxon>Urochloa</taxon>
    </lineage>
</organism>